<evidence type="ECO:0000313" key="2">
    <source>
        <dbReference type="EMBL" id="CAB1435646.1"/>
    </source>
</evidence>
<comment type="caution">
    <text evidence="2">The sequence shown here is derived from an EMBL/GenBank/DDBJ whole genome shotgun (WGS) entry which is preliminary data.</text>
</comment>
<accession>A0A9N7US00</accession>
<protein>
    <submittedName>
        <fullName evidence="2">Uncharacterized protein</fullName>
    </submittedName>
</protein>
<organism evidence="2 3">
    <name type="scientific">Pleuronectes platessa</name>
    <name type="common">European plaice</name>
    <dbReference type="NCBI Taxonomy" id="8262"/>
    <lineage>
        <taxon>Eukaryota</taxon>
        <taxon>Metazoa</taxon>
        <taxon>Chordata</taxon>
        <taxon>Craniata</taxon>
        <taxon>Vertebrata</taxon>
        <taxon>Euteleostomi</taxon>
        <taxon>Actinopterygii</taxon>
        <taxon>Neopterygii</taxon>
        <taxon>Teleostei</taxon>
        <taxon>Neoteleostei</taxon>
        <taxon>Acanthomorphata</taxon>
        <taxon>Carangaria</taxon>
        <taxon>Pleuronectiformes</taxon>
        <taxon>Pleuronectoidei</taxon>
        <taxon>Pleuronectidae</taxon>
        <taxon>Pleuronectes</taxon>
    </lineage>
</organism>
<dbReference type="AlphaFoldDB" id="A0A9N7US00"/>
<proteinExistence type="predicted"/>
<sequence length="99" mass="11041">MSQVHCTNPKYQDHPQLEVFPYTATSQASTLDSHLSPEIYLHHVTNGSTSLSHLHYSFTQSPAVKSDSSRTPLHSLSEQLSSPQQSHKLPPHNPHYGVN</sequence>
<feature type="region of interest" description="Disordered" evidence="1">
    <location>
        <begin position="61"/>
        <end position="99"/>
    </location>
</feature>
<keyword evidence="3" id="KW-1185">Reference proteome</keyword>
<dbReference type="Proteomes" id="UP001153269">
    <property type="component" value="Unassembled WGS sequence"/>
</dbReference>
<feature type="compositionally biased region" description="Low complexity" evidence="1">
    <location>
        <begin position="72"/>
        <end position="87"/>
    </location>
</feature>
<name>A0A9N7US00_PLEPL</name>
<evidence type="ECO:0000313" key="3">
    <source>
        <dbReference type="Proteomes" id="UP001153269"/>
    </source>
</evidence>
<reference evidence="2" key="1">
    <citation type="submission" date="2020-03" db="EMBL/GenBank/DDBJ databases">
        <authorList>
            <person name="Weist P."/>
        </authorList>
    </citation>
    <scope>NUCLEOTIDE SEQUENCE</scope>
</reference>
<gene>
    <name evidence="2" type="ORF">PLEPLA_LOCUS23703</name>
</gene>
<evidence type="ECO:0000256" key="1">
    <source>
        <dbReference type="SAM" id="MobiDB-lite"/>
    </source>
</evidence>
<dbReference type="EMBL" id="CADEAL010001791">
    <property type="protein sequence ID" value="CAB1435646.1"/>
    <property type="molecule type" value="Genomic_DNA"/>
</dbReference>